<name>A0A150GEH0_GONPE</name>
<comment type="caution">
    <text evidence="1">The sequence shown here is derived from an EMBL/GenBank/DDBJ whole genome shotgun (WGS) entry which is preliminary data.</text>
</comment>
<dbReference type="AlphaFoldDB" id="A0A150GEH0"/>
<proteinExistence type="predicted"/>
<dbReference type="Proteomes" id="UP000075714">
    <property type="component" value="Unassembled WGS sequence"/>
</dbReference>
<protein>
    <submittedName>
        <fullName evidence="1">Uncharacterized protein</fullName>
    </submittedName>
</protein>
<evidence type="ECO:0000313" key="2">
    <source>
        <dbReference type="Proteomes" id="UP000075714"/>
    </source>
</evidence>
<sequence length="71" mass="8046">MSDSDYGNFSKAQLESMSTEQLRQLVRELKLKPSLSTKEEEVFRQASEICGARVFSGGEFASSNCDIHVRW</sequence>
<dbReference type="EMBL" id="LSYV01000030">
    <property type="protein sequence ID" value="KXZ48224.1"/>
    <property type="molecule type" value="Genomic_DNA"/>
</dbReference>
<reference evidence="2" key="1">
    <citation type="journal article" date="2016" name="Nat. Commun.">
        <title>The Gonium pectorale genome demonstrates co-option of cell cycle regulation during the evolution of multicellularity.</title>
        <authorList>
            <person name="Hanschen E.R."/>
            <person name="Marriage T.N."/>
            <person name="Ferris P.J."/>
            <person name="Hamaji T."/>
            <person name="Toyoda A."/>
            <person name="Fujiyama A."/>
            <person name="Neme R."/>
            <person name="Noguchi H."/>
            <person name="Minakuchi Y."/>
            <person name="Suzuki M."/>
            <person name="Kawai-Toyooka H."/>
            <person name="Smith D.R."/>
            <person name="Sparks H."/>
            <person name="Anderson J."/>
            <person name="Bakaric R."/>
            <person name="Luria V."/>
            <person name="Karger A."/>
            <person name="Kirschner M.W."/>
            <person name="Durand P.M."/>
            <person name="Michod R.E."/>
            <person name="Nozaki H."/>
            <person name="Olson B.J."/>
        </authorList>
    </citation>
    <scope>NUCLEOTIDE SEQUENCE [LARGE SCALE GENOMIC DNA]</scope>
    <source>
        <strain evidence="2">NIES-2863</strain>
    </source>
</reference>
<gene>
    <name evidence="1" type="ORF">GPECTOR_29g129</name>
</gene>
<organism evidence="1 2">
    <name type="scientific">Gonium pectorale</name>
    <name type="common">Green alga</name>
    <dbReference type="NCBI Taxonomy" id="33097"/>
    <lineage>
        <taxon>Eukaryota</taxon>
        <taxon>Viridiplantae</taxon>
        <taxon>Chlorophyta</taxon>
        <taxon>core chlorophytes</taxon>
        <taxon>Chlorophyceae</taxon>
        <taxon>CS clade</taxon>
        <taxon>Chlamydomonadales</taxon>
        <taxon>Volvocaceae</taxon>
        <taxon>Gonium</taxon>
    </lineage>
</organism>
<accession>A0A150GEH0</accession>
<keyword evidence="2" id="KW-1185">Reference proteome</keyword>
<evidence type="ECO:0000313" key="1">
    <source>
        <dbReference type="EMBL" id="KXZ48224.1"/>
    </source>
</evidence>